<proteinExistence type="predicted"/>
<evidence type="ECO:0000313" key="2">
    <source>
        <dbReference type="EMBL" id="KAK1674156.1"/>
    </source>
</evidence>
<evidence type="ECO:0000256" key="1">
    <source>
        <dbReference type="SAM" id="MobiDB-lite"/>
    </source>
</evidence>
<gene>
    <name evidence="2" type="ORF">BDP55DRAFT_633356</name>
</gene>
<accession>A0AAJ0AHU6</accession>
<dbReference type="GeneID" id="85457069"/>
<evidence type="ECO:0000313" key="3">
    <source>
        <dbReference type="Proteomes" id="UP001224890"/>
    </source>
</evidence>
<organism evidence="2 3">
    <name type="scientific">Colletotrichum godetiae</name>
    <dbReference type="NCBI Taxonomy" id="1209918"/>
    <lineage>
        <taxon>Eukaryota</taxon>
        <taxon>Fungi</taxon>
        <taxon>Dikarya</taxon>
        <taxon>Ascomycota</taxon>
        <taxon>Pezizomycotina</taxon>
        <taxon>Sordariomycetes</taxon>
        <taxon>Hypocreomycetidae</taxon>
        <taxon>Glomerellales</taxon>
        <taxon>Glomerellaceae</taxon>
        <taxon>Colletotrichum</taxon>
        <taxon>Colletotrichum acutatum species complex</taxon>
    </lineage>
</organism>
<dbReference type="Proteomes" id="UP001224890">
    <property type="component" value="Unassembled WGS sequence"/>
</dbReference>
<keyword evidence="3" id="KW-1185">Reference proteome</keyword>
<name>A0AAJ0AHU6_9PEZI</name>
<feature type="region of interest" description="Disordered" evidence="1">
    <location>
        <begin position="1"/>
        <end position="25"/>
    </location>
</feature>
<feature type="compositionally biased region" description="Basic and acidic residues" evidence="1">
    <location>
        <begin position="10"/>
        <end position="25"/>
    </location>
</feature>
<protein>
    <submittedName>
        <fullName evidence="2">Uncharacterized protein</fullName>
    </submittedName>
</protein>
<comment type="caution">
    <text evidence="2">The sequence shown here is derived from an EMBL/GenBank/DDBJ whole genome shotgun (WGS) entry which is preliminary data.</text>
</comment>
<dbReference type="AlphaFoldDB" id="A0AAJ0AHU6"/>
<reference evidence="2" key="1">
    <citation type="submission" date="2021-06" db="EMBL/GenBank/DDBJ databases">
        <title>Comparative genomics, transcriptomics and evolutionary studies reveal genomic signatures of adaptation to plant cell wall in hemibiotrophic fungi.</title>
        <authorList>
            <consortium name="DOE Joint Genome Institute"/>
            <person name="Baroncelli R."/>
            <person name="Diaz J.F."/>
            <person name="Benocci T."/>
            <person name="Peng M."/>
            <person name="Battaglia E."/>
            <person name="Haridas S."/>
            <person name="Andreopoulos W."/>
            <person name="Labutti K."/>
            <person name="Pangilinan J."/>
            <person name="Floch G.L."/>
            <person name="Makela M.R."/>
            <person name="Henrissat B."/>
            <person name="Grigoriev I.V."/>
            <person name="Crouch J.A."/>
            <person name="De Vries R.P."/>
            <person name="Sukno S.A."/>
            <person name="Thon M.R."/>
        </authorList>
    </citation>
    <scope>NUCLEOTIDE SEQUENCE</scope>
    <source>
        <strain evidence="2">CBS 193.32</strain>
    </source>
</reference>
<sequence length="188" mass="21809">MSQPSQKQESAGKDIEQGGEQPRTDSQRIEDRYVYFNQHRYQGVLREVCQQRCLIRFEMLEADLKQNELTVEKLEGSLTHFKDLFELTDSLCTASNKLFQVCCESVMKAVSEKAKVVPIAPIEAALNAYIPINDDTFRRSLELGFETPESPRKGDAHLWNEWEKLERQTQQILDGYQKHKDNVLLEEN</sequence>
<dbReference type="EMBL" id="JAHMHR010000027">
    <property type="protein sequence ID" value="KAK1674156.1"/>
    <property type="molecule type" value="Genomic_DNA"/>
</dbReference>
<dbReference type="RefSeq" id="XP_060428159.1">
    <property type="nucleotide sequence ID" value="XM_060572543.1"/>
</dbReference>